<dbReference type="PANTHER" id="PTHR22916">
    <property type="entry name" value="GLYCOSYLTRANSFERASE"/>
    <property type="match status" value="1"/>
</dbReference>
<accession>A0ABT0TLY5</accession>
<reference evidence="2 3" key="1">
    <citation type="submission" date="2022-05" db="EMBL/GenBank/DDBJ databases">
        <title>Flavobacterium sp., isolated from activated sludge.</title>
        <authorList>
            <person name="Ran Q."/>
        </authorList>
    </citation>
    <scope>NUCLEOTIDE SEQUENCE [LARGE SCALE GENOMIC DNA]</scope>
    <source>
        <strain evidence="2 3">HXWNR70</strain>
    </source>
</reference>
<organism evidence="2 3">
    <name type="scientific">Flavobacterium luminosum</name>
    <dbReference type="NCBI Taxonomy" id="2949086"/>
    <lineage>
        <taxon>Bacteria</taxon>
        <taxon>Pseudomonadati</taxon>
        <taxon>Bacteroidota</taxon>
        <taxon>Flavobacteriia</taxon>
        <taxon>Flavobacteriales</taxon>
        <taxon>Flavobacteriaceae</taxon>
        <taxon>Flavobacterium</taxon>
    </lineage>
</organism>
<evidence type="ECO:0000259" key="1">
    <source>
        <dbReference type="Pfam" id="PF00535"/>
    </source>
</evidence>
<sequence length="330" mass="39027">MDNQFLVTIFIPVFNGEKYLERTLLSVLNQSYSNFEVLLVDDSSTDKSLAIVNNFAEKDSRFKVFSKPNGGMTSISWNYILPKIKGNFLFYLSQDDLLSEDLLEKAIIRHKETNADCVLCDAVFYFENKEGKRLGGVNGDRNIILNGRDAFLKSLKWEIHGFGLYKTKLYESEIFPEDAFDSDEYMTRKIFLKCQKVAFCDSVFYYRQDNPKAITKSFSEKNFYRLNTFKRIWFLIVHHKFDSRIALEYLFGLNYNFLALKCLSRRFNFNSKDEKIRIDNFLKDFQRELININTNFDFKQEASFKLKLLFMTVKNNFVGFIFCLYQHCKK</sequence>
<dbReference type="Gene3D" id="3.90.550.10">
    <property type="entry name" value="Spore Coat Polysaccharide Biosynthesis Protein SpsA, Chain A"/>
    <property type="match status" value="1"/>
</dbReference>
<dbReference type="CDD" id="cd00761">
    <property type="entry name" value="Glyco_tranf_GTA_type"/>
    <property type="match status" value="1"/>
</dbReference>
<dbReference type="PANTHER" id="PTHR22916:SF3">
    <property type="entry name" value="UDP-GLCNAC:BETAGAL BETA-1,3-N-ACETYLGLUCOSAMINYLTRANSFERASE-LIKE PROTEIN 1"/>
    <property type="match status" value="1"/>
</dbReference>
<dbReference type="RefSeq" id="WP_250591722.1">
    <property type="nucleotide sequence ID" value="NZ_JAMLJM010000002.1"/>
</dbReference>
<evidence type="ECO:0000313" key="3">
    <source>
        <dbReference type="Proteomes" id="UP001317191"/>
    </source>
</evidence>
<keyword evidence="3" id="KW-1185">Reference proteome</keyword>
<feature type="domain" description="Glycosyltransferase 2-like" evidence="1">
    <location>
        <begin position="8"/>
        <end position="136"/>
    </location>
</feature>
<dbReference type="InterPro" id="IPR029044">
    <property type="entry name" value="Nucleotide-diphossugar_trans"/>
</dbReference>
<gene>
    <name evidence="2" type="ORF">NAT50_03970</name>
</gene>
<name>A0ABT0TLY5_9FLAO</name>
<dbReference type="Pfam" id="PF00535">
    <property type="entry name" value="Glycos_transf_2"/>
    <property type="match status" value="1"/>
</dbReference>
<dbReference type="Proteomes" id="UP001317191">
    <property type="component" value="Unassembled WGS sequence"/>
</dbReference>
<dbReference type="SUPFAM" id="SSF53448">
    <property type="entry name" value="Nucleotide-diphospho-sugar transferases"/>
    <property type="match status" value="1"/>
</dbReference>
<evidence type="ECO:0000313" key="2">
    <source>
        <dbReference type="EMBL" id="MCL9808509.1"/>
    </source>
</evidence>
<dbReference type="EMBL" id="JAMLJM010000002">
    <property type="protein sequence ID" value="MCL9808509.1"/>
    <property type="molecule type" value="Genomic_DNA"/>
</dbReference>
<comment type="caution">
    <text evidence="2">The sequence shown here is derived from an EMBL/GenBank/DDBJ whole genome shotgun (WGS) entry which is preliminary data.</text>
</comment>
<protein>
    <submittedName>
        <fullName evidence="2">Glycosyltransferase family 2 protein</fullName>
    </submittedName>
</protein>
<proteinExistence type="predicted"/>
<dbReference type="InterPro" id="IPR001173">
    <property type="entry name" value="Glyco_trans_2-like"/>
</dbReference>